<reference evidence="2 3" key="2">
    <citation type="submission" date="2018-11" db="EMBL/GenBank/DDBJ databases">
        <authorList>
            <consortium name="Pathogen Informatics"/>
        </authorList>
    </citation>
    <scope>NUCLEOTIDE SEQUENCE [LARGE SCALE GENOMIC DNA]</scope>
</reference>
<keyword evidence="3" id="KW-1185">Reference proteome</keyword>
<organism evidence="4">
    <name type="scientific">Soboliphyme baturini</name>
    <dbReference type="NCBI Taxonomy" id="241478"/>
    <lineage>
        <taxon>Eukaryota</taxon>
        <taxon>Metazoa</taxon>
        <taxon>Ecdysozoa</taxon>
        <taxon>Nematoda</taxon>
        <taxon>Enoplea</taxon>
        <taxon>Dorylaimia</taxon>
        <taxon>Dioctophymatida</taxon>
        <taxon>Dioctophymatoidea</taxon>
        <taxon>Soboliphymatidae</taxon>
        <taxon>Soboliphyme</taxon>
    </lineage>
</organism>
<evidence type="ECO:0000313" key="3">
    <source>
        <dbReference type="Proteomes" id="UP000270296"/>
    </source>
</evidence>
<accession>A0A183J7I0</accession>
<dbReference type="WBParaSite" id="SBAD_0001222201-mRNA-1">
    <property type="protein sequence ID" value="SBAD_0001222201-mRNA-1"/>
    <property type="gene ID" value="SBAD_0001222201"/>
</dbReference>
<reference evidence="4" key="1">
    <citation type="submission" date="2016-06" db="UniProtKB">
        <authorList>
            <consortium name="WormBaseParasite"/>
        </authorList>
    </citation>
    <scope>IDENTIFICATION</scope>
</reference>
<dbReference type="AlphaFoldDB" id="A0A183J7I0"/>
<gene>
    <name evidence="2" type="ORF">SBAD_LOCUS11828</name>
</gene>
<protein>
    <submittedName>
        <fullName evidence="4">DUF4821 domain-containing protein</fullName>
    </submittedName>
</protein>
<proteinExistence type="predicted"/>
<evidence type="ECO:0000313" key="2">
    <source>
        <dbReference type="EMBL" id="VDP43299.1"/>
    </source>
</evidence>
<dbReference type="Proteomes" id="UP000270296">
    <property type="component" value="Unassembled WGS sequence"/>
</dbReference>
<evidence type="ECO:0000256" key="1">
    <source>
        <dbReference type="SAM" id="MobiDB-lite"/>
    </source>
</evidence>
<feature type="region of interest" description="Disordered" evidence="1">
    <location>
        <begin position="1"/>
        <end position="61"/>
    </location>
</feature>
<name>A0A183J7I0_9BILA</name>
<feature type="compositionally biased region" description="Polar residues" evidence="1">
    <location>
        <begin position="1"/>
        <end position="10"/>
    </location>
</feature>
<sequence>MGTNRVTGNTMPFRHASDQYESSGQEPAEPEADDNVNTDSSCDDHSDYDQSTGDRSIHDIVPADDHVTSDFEIGRRSASICTYINFAAVQHEIAEFRVTGGGAGDRANGELAATGGAADDHANSEYGTNDHAVTDTSTAQHAESDSATDVHTAFESALADRVVVNNTADDGLSVDDHDKVDSDAGDGMPVNLTPTMSASGRAADGHLIRLPVADDSLAKTLMLFENIVNARSNCAEVFMVFLDRPGEGTLAKYSGFEDDGIDDLKSGLSMVYELKVSASSPHVVFGLLLYDEDLKSVSLLPSPELCDESSIIDQFIDVTSMKRSTDWIPMDEIILQS</sequence>
<dbReference type="EMBL" id="UZAM01016452">
    <property type="protein sequence ID" value="VDP43299.1"/>
    <property type="molecule type" value="Genomic_DNA"/>
</dbReference>
<evidence type="ECO:0000313" key="4">
    <source>
        <dbReference type="WBParaSite" id="SBAD_0001222201-mRNA-1"/>
    </source>
</evidence>
<feature type="region of interest" description="Disordered" evidence="1">
    <location>
        <begin position="169"/>
        <end position="188"/>
    </location>
</feature>
<feature type="region of interest" description="Disordered" evidence="1">
    <location>
        <begin position="110"/>
        <end position="151"/>
    </location>
</feature>
<feature type="compositionally biased region" description="Polar residues" evidence="1">
    <location>
        <begin position="134"/>
        <end position="149"/>
    </location>
</feature>